<organism evidence="2 3">
    <name type="scientific">Streptococcus caprae</name>
    <dbReference type="NCBI Taxonomy" id="1640501"/>
    <lineage>
        <taxon>Bacteria</taxon>
        <taxon>Bacillati</taxon>
        <taxon>Bacillota</taxon>
        <taxon>Bacilli</taxon>
        <taxon>Lactobacillales</taxon>
        <taxon>Streptococcaceae</taxon>
        <taxon>Streptococcus</taxon>
    </lineage>
</organism>
<evidence type="ECO:0000313" key="2">
    <source>
        <dbReference type="EMBL" id="MFC3928224.1"/>
    </source>
</evidence>
<evidence type="ECO:0008006" key="4">
    <source>
        <dbReference type="Google" id="ProtNLM"/>
    </source>
</evidence>
<sequence length="59" mass="6659">MKKTLVLIQMIWFILSPIIALKLATMTSAVDNLFVVMVILLTVSQWLAVNCLGELRLLE</sequence>
<keyword evidence="1" id="KW-1133">Transmembrane helix</keyword>
<keyword evidence="1" id="KW-0812">Transmembrane</keyword>
<dbReference type="EMBL" id="JBHRZV010000049">
    <property type="protein sequence ID" value="MFC3928224.1"/>
    <property type="molecule type" value="Genomic_DNA"/>
</dbReference>
<protein>
    <recommendedName>
        <fullName evidence="4">TMhelix containing protein</fullName>
    </recommendedName>
</protein>
<dbReference type="Proteomes" id="UP001595807">
    <property type="component" value="Unassembled WGS sequence"/>
</dbReference>
<keyword evidence="1" id="KW-0472">Membrane</keyword>
<gene>
    <name evidence="2" type="ORF">ACFORF_06530</name>
</gene>
<evidence type="ECO:0000256" key="1">
    <source>
        <dbReference type="SAM" id="Phobius"/>
    </source>
</evidence>
<name>A0ABV8CW98_9STRE</name>
<proteinExistence type="predicted"/>
<evidence type="ECO:0000313" key="3">
    <source>
        <dbReference type="Proteomes" id="UP001595807"/>
    </source>
</evidence>
<feature type="transmembrane region" description="Helical" evidence="1">
    <location>
        <begin position="30"/>
        <end position="49"/>
    </location>
</feature>
<accession>A0ABV8CW98</accession>
<comment type="caution">
    <text evidence="2">The sequence shown here is derived from an EMBL/GenBank/DDBJ whole genome shotgun (WGS) entry which is preliminary data.</text>
</comment>
<reference evidence="3" key="1">
    <citation type="journal article" date="2019" name="Int. J. Syst. Evol. Microbiol.">
        <title>The Global Catalogue of Microorganisms (GCM) 10K type strain sequencing project: providing services to taxonomists for standard genome sequencing and annotation.</title>
        <authorList>
            <consortium name="The Broad Institute Genomics Platform"/>
            <consortium name="The Broad Institute Genome Sequencing Center for Infectious Disease"/>
            <person name="Wu L."/>
            <person name="Ma J."/>
        </authorList>
    </citation>
    <scope>NUCLEOTIDE SEQUENCE [LARGE SCALE GENOMIC DNA]</scope>
    <source>
        <strain evidence="3">CCUG 67170</strain>
    </source>
</reference>
<dbReference type="RefSeq" id="WP_380426583.1">
    <property type="nucleotide sequence ID" value="NZ_JBHRZV010000049.1"/>
</dbReference>
<keyword evidence="3" id="KW-1185">Reference proteome</keyword>